<dbReference type="PROSITE" id="PS00139">
    <property type="entry name" value="THIOL_PROTEASE_CYS"/>
    <property type="match status" value="1"/>
</dbReference>
<dbReference type="InterPro" id="IPR006426">
    <property type="entry name" value="Asn_synth_AEB"/>
</dbReference>
<evidence type="ECO:0000256" key="4">
    <source>
        <dbReference type="ARBA" id="ARBA00048741"/>
    </source>
</evidence>
<reference evidence="6 7" key="1">
    <citation type="submission" date="2023-03" db="EMBL/GenBank/DDBJ databases">
        <title>Draft genome sequence of Thalassotalea insulae KCTC 62186T.</title>
        <authorList>
            <person name="Sawabe T."/>
        </authorList>
    </citation>
    <scope>NUCLEOTIDE SEQUENCE [LARGE SCALE GENOMIC DNA]</scope>
    <source>
        <strain evidence="6 7">KCTC 62186</strain>
    </source>
</reference>
<dbReference type="InterPro" id="IPR014729">
    <property type="entry name" value="Rossmann-like_a/b/a_fold"/>
</dbReference>
<sequence>MTSITILANTAVDTVDAIEASKHYQGKELNCSIDGEISYIETDHDHIFVVGYIQDNAFNQAADRKAYFSKTEILNSVTQLNGHFSIVQVSKSDSSFTLYSNKAGGNRLYLKQTSNGWSISNKLASLKANGDRLNPTALEEEFLYRWITGEHSLISGVYQVPSGHYWTIKADSITQKHCYYTLPSVEDYQLNNGSLAELTQETKRLIISALNKMLAPGKKIAILLSGGVDSSILAALAQHAGHQLVAISHRSIEHENPELATAIKFAETLNIEHRVIDISDNEIADAFKQCALITEQAPRFQSSIILYLLFEKLQNEFSQVIYGEAADTLFGNNSLKRYLKRQQKQQKVQKLTKWLPGSKYLISRLASKSKIQKLLSDTVEDYIQETNKLAINEYTLECLKKSISLNNHNYSLQQLNSYPQHADALTNDLLKIKRFALDTDVDNHFHETGALAAHFGLELVSPFVDIDVMNFAAHLPIEQTITGEFVKPILRQIGEQFFAPELMYLAKKGFPAPHLTWLNTGLKKYVEQAVDDFIFVPAEQLDTETCWTIAALNILFTEFNIKYND</sequence>
<dbReference type="CDD" id="cd01991">
    <property type="entry name" value="Asn_synthase_B_C"/>
    <property type="match status" value="1"/>
</dbReference>
<comment type="pathway">
    <text evidence="1">Amino-acid biosynthesis; L-asparagine biosynthesis; L-asparagine from L-aspartate (L-Gln route): step 1/1.</text>
</comment>
<dbReference type="InterPro" id="IPR029055">
    <property type="entry name" value="Ntn_hydrolases_N"/>
</dbReference>
<protein>
    <recommendedName>
        <fullName evidence="3">asparagine synthase (glutamine-hydrolyzing)</fullName>
        <ecNumber evidence="3">6.3.5.4</ecNumber>
    </recommendedName>
</protein>
<proteinExistence type="inferred from homology"/>
<feature type="domain" description="Asparagine synthetase" evidence="5">
    <location>
        <begin position="204"/>
        <end position="544"/>
    </location>
</feature>
<name>A0ABQ6GS20_9GAMM</name>
<dbReference type="Gene3D" id="3.40.50.620">
    <property type="entry name" value="HUPs"/>
    <property type="match status" value="1"/>
</dbReference>
<dbReference type="PIRSF" id="PIRSF001589">
    <property type="entry name" value="Asn_synthetase_glu-h"/>
    <property type="match status" value="1"/>
</dbReference>
<dbReference type="Gene3D" id="3.60.20.10">
    <property type="entry name" value="Glutamine Phosphoribosylpyrophosphate, subunit 1, domain 1"/>
    <property type="match status" value="1"/>
</dbReference>
<gene>
    <name evidence="6" type="primary">asnB_2</name>
    <name evidence="6" type="ORF">tinsulaeT_15420</name>
</gene>
<dbReference type="EMBL" id="BSST01000001">
    <property type="protein sequence ID" value="GLX78202.1"/>
    <property type="molecule type" value="Genomic_DNA"/>
</dbReference>
<keyword evidence="7" id="KW-1185">Reference proteome</keyword>
<dbReference type="EC" id="6.3.5.4" evidence="3"/>
<dbReference type="Proteomes" id="UP001157186">
    <property type="component" value="Unassembled WGS sequence"/>
</dbReference>
<organism evidence="6 7">
    <name type="scientific">Thalassotalea insulae</name>
    <dbReference type="NCBI Taxonomy" id="2056778"/>
    <lineage>
        <taxon>Bacteria</taxon>
        <taxon>Pseudomonadati</taxon>
        <taxon>Pseudomonadota</taxon>
        <taxon>Gammaproteobacteria</taxon>
        <taxon>Alteromonadales</taxon>
        <taxon>Colwelliaceae</taxon>
        <taxon>Thalassotalea</taxon>
    </lineage>
</organism>
<evidence type="ECO:0000256" key="2">
    <source>
        <dbReference type="ARBA" id="ARBA00005752"/>
    </source>
</evidence>
<dbReference type="PANTHER" id="PTHR43284:SF1">
    <property type="entry name" value="ASPARAGINE SYNTHETASE"/>
    <property type="match status" value="1"/>
</dbReference>
<dbReference type="PANTHER" id="PTHR43284">
    <property type="entry name" value="ASPARAGINE SYNTHETASE (GLUTAMINE-HYDROLYZING)"/>
    <property type="match status" value="1"/>
</dbReference>
<comment type="catalytic activity">
    <reaction evidence="4">
        <text>L-aspartate + L-glutamine + ATP + H2O = L-asparagine + L-glutamate + AMP + diphosphate + H(+)</text>
        <dbReference type="Rhea" id="RHEA:12228"/>
        <dbReference type="ChEBI" id="CHEBI:15377"/>
        <dbReference type="ChEBI" id="CHEBI:15378"/>
        <dbReference type="ChEBI" id="CHEBI:29985"/>
        <dbReference type="ChEBI" id="CHEBI:29991"/>
        <dbReference type="ChEBI" id="CHEBI:30616"/>
        <dbReference type="ChEBI" id="CHEBI:33019"/>
        <dbReference type="ChEBI" id="CHEBI:58048"/>
        <dbReference type="ChEBI" id="CHEBI:58359"/>
        <dbReference type="ChEBI" id="CHEBI:456215"/>
        <dbReference type="EC" id="6.3.5.4"/>
    </reaction>
</comment>
<comment type="caution">
    <text evidence="6">The sequence shown here is derived from an EMBL/GenBank/DDBJ whole genome shotgun (WGS) entry which is preliminary data.</text>
</comment>
<dbReference type="SUPFAM" id="SSF52402">
    <property type="entry name" value="Adenine nucleotide alpha hydrolases-like"/>
    <property type="match status" value="1"/>
</dbReference>
<dbReference type="RefSeq" id="WP_284244089.1">
    <property type="nucleotide sequence ID" value="NZ_BSST01000001.1"/>
</dbReference>
<evidence type="ECO:0000259" key="5">
    <source>
        <dbReference type="Pfam" id="PF00733"/>
    </source>
</evidence>
<dbReference type="InterPro" id="IPR051786">
    <property type="entry name" value="ASN_synthetase/amidase"/>
</dbReference>
<evidence type="ECO:0000256" key="3">
    <source>
        <dbReference type="ARBA" id="ARBA00012737"/>
    </source>
</evidence>
<dbReference type="InterPro" id="IPR000169">
    <property type="entry name" value="Pept_cys_AS"/>
</dbReference>
<dbReference type="Pfam" id="PF00733">
    <property type="entry name" value="Asn_synthase"/>
    <property type="match status" value="1"/>
</dbReference>
<comment type="similarity">
    <text evidence="2">Belongs to the asparagine synthetase family.</text>
</comment>
<evidence type="ECO:0000256" key="1">
    <source>
        <dbReference type="ARBA" id="ARBA00005187"/>
    </source>
</evidence>
<dbReference type="SUPFAM" id="SSF56235">
    <property type="entry name" value="N-terminal nucleophile aminohydrolases (Ntn hydrolases)"/>
    <property type="match status" value="1"/>
</dbReference>
<dbReference type="InterPro" id="IPR001962">
    <property type="entry name" value="Asn_synthase"/>
</dbReference>
<accession>A0ABQ6GS20</accession>
<evidence type="ECO:0000313" key="7">
    <source>
        <dbReference type="Proteomes" id="UP001157186"/>
    </source>
</evidence>
<evidence type="ECO:0000313" key="6">
    <source>
        <dbReference type="EMBL" id="GLX78202.1"/>
    </source>
</evidence>